<name>A0A8S4DAL5_PLUXY</name>
<feature type="non-terminal residue" evidence="2">
    <location>
        <position position="61"/>
    </location>
</feature>
<dbReference type="Proteomes" id="UP000653454">
    <property type="component" value="Unassembled WGS sequence"/>
</dbReference>
<accession>A0A8S4DAL5</accession>
<dbReference type="EMBL" id="CAJHNJ030000004">
    <property type="protein sequence ID" value="CAG9095333.1"/>
    <property type="molecule type" value="Genomic_DNA"/>
</dbReference>
<evidence type="ECO:0000313" key="3">
    <source>
        <dbReference type="Proteomes" id="UP000653454"/>
    </source>
</evidence>
<feature type="region of interest" description="Disordered" evidence="1">
    <location>
        <begin position="1"/>
        <end position="33"/>
    </location>
</feature>
<dbReference type="AlphaFoldDB" id="A0A8S4DAL5"/>
<gene>
    <name evidence="2" type="ORF">PLXY2_LOCUS1558</name>
</gene>
<evidence type="ECO:0000313" key="2">
    <source>
        <dbReference type="EMBL" id="CAG9095333.1"/>
    </source>
</evidence>
<sequence>MGSAGKSGITWCLARPDSSRNVPAKPAGRGGGGALQLVPAGALGRAGRVHRHHARTLVDFA</sequence>
<organism evidence="2 3">
    <name type="scientific">Plutella xylostella</name>
    <name type="common">Diamondback moth</name>
    <name type="synonym">Plutella maculipennis</name>
    <dbReference type="NCBI Taxonomy" id="51655"/>
    <lineage>
        <taxon>Eukaryota</taxon>
        <taxon>Metazoa</taxon>
        <taxon>Ecdysozoa</taxon>
        <taxon>Arthropoda</taxon>
        <taxon>Hexapoda</taxon>
        <taxon>Insecta</taxon>
        <taxon>Pterygota</taxon>
        <taxon>Neoptera</taxon>
        <taxon>Endopterygota</taxon>
        <taxon>Lepidoptera</taxon>
        <taxon>Glossata</taxon>
        <taxon>Ditrysia</taxon>
        <taxon>Yponomeutoidea</taxon>
        <taxon>Plutellidae</taxon>
        <taxon>Plutella</taxon>
    </lineage>
</organism>
<reference evidence="2" key="1">
    <citation type="submission" date="2020-11" db="EMBL/GenBank/DDBJ databases">
        <authorList>
            <person name="Whiteford S."/>
        </authorList>
    </citation>
    <scope>NUCLEOTIDE SEQUENCE</scope>
</reference>
<proteinExistence type="predicted"/>
<protein>
    <submittedName>
        <fullName evidence="2">(diamondback moth) hypothetical protein</fullName>
    </submittedName>
</protein>
<evidence type="ECO:0000256" key="1">
    <source>
        <dbReference type="SAM" id="MobiDB-lite"/>
    </source>
</evidence>
<comment type="caution">
    <text evidence="2">The sequence shown here is derived from an EMBL/GenBank/DDBJ whole genome shotgun (WGS) entry which is preliminary data.</text>
</comment>
<keyword evidence="3" id="KW-1185">Reference proteome</keyword>